<dbReference type="GO" id="GO:0005975">
    <property type="term" value="P:carbohydrate metabolic process"/>
    <property type="evidence" value="ECO:0007669"/>
    <property type="project" value="InterPro"/>
</dbReference>
<reference evidence="8" key="1">
    <citation type="submission" date="2022-12" db="EMBL/GenBank/DDBJ databases">
        <authorList>
            <person name="Brejova B."/>
        </authorList>
    </citation>
    <scope>NUCLEOTIDE SEQUENCE</scope>
</reference>
<dbReference type="CDD" id="cd01400">
    <property type="entry name" value="6PGL"/>
    <property type="match status" value="1"/>
</dbReference>
<keyword evidence="3" id="KW-0963">Cytoplasm</keyword>
<dbReference type="PANTHER" id="PTHR11054:SF0">
    <property type="entry name" value="6-PHOSPHOGLUCONOLACTONASE"/>
    <property type="match status" value="1"/>
</dbReference>
<dbReference type="Gene3D" id="3.40.50.1360">
    <property type="match status" value="1"/>
</dbReference>
<dbReference type="SUPFAM" id="SSF100950">
    <property type="entry name" value="NagB/RpiA/CoA transferase-like"/>
    <property type="match status" value="1"/>
</dbReference>
<evidence type="ECO:0000259" key="7">
    <source>
        <dbReference type="Pfam" id="PF01182"/>
    </source>
</evidence>
<comment type="subcellular location">
    <subcellularLocation>
        <location evidence="1">Cytoplasm</location>
    </subcellularLocation>
</comment>
<feature type="region of interest" description="Disordered" evidence="6">
    <location>
        <begin position="67"/>
        <end position="144"/>
    </location>
</feature>
<dbReference type="InterPro" id="IPR037171">
    <property type="entry name" value="NagB/RpiA_transferase-like"/>
</dbReference>
<dbReference type="Proteomes" id="UP001152885">
    <property type="component" value="Unassembled WGS sequence"/>
</dbReference>
<dbReference type="GO" id="GO:0006098">
    <property type="term" value="P:pentose-phosphate shunt"/>
    <property type="evidence" value="ECO:0007669"/>
    <property type="project" value="InterPro"/>
</dbReference>
<keyword evidence="9" id="KW-1185">Reference proteome</keyword>
<organism evidence="8 9">
    <name type="scientific">Candida verbasci</name>
    <dbReference type="NCBI Taxonomy" id="1227364"/>
    <lineage>
        <taxon>Eukaryota</taxon>
        <taxon>Fungi</taxon>
        <taxon>Dikarya</taxon>
        <taxon>Ascomycota</taxon>
        <taxon>Saccharomycotina</taxon>
        <taxon>Pichiomycetes</taxon>
        <taxon>Debaryomycetaceae</taxon>
        <taxon>Candida/Lodderomyces clade</taxon>
        <taxon>Candida</taxon>
    </lineage>
</organism>
<evidence type="ECO:0000256" key="4">
    <source>
        <dbReference type="ARBA" id="ARBA00022553"/>
    </source>
</evidence>
<comment type="function">
    <text evidence="5">May be involved in regulation of tRNA subcellular distribution.</text>
</comment>
<dbReference type="GO" id="GO:0005737">
    <property type="term" value="C:cytoplasm"/>
    <property type="evidence" value="ECO:0007669"/>
    <property type="project" value="UniProtKB-SubCell"/>
</dbReference>
<evidence type="ECO:0000313" key="8">
    <source>
        <dbReference type="EMBL" id="CAI5758722.1"/>
    </source>
</evidence>
<dbReference type="OrthoDB" id="432544at2759"/>
<sequence>MTTTVPLIYSFPEFLGVADAVADHVISAQNQTLYNSTDLSQIELIKKGAISRPQILKTNSSLSIINNNNNNNNSNNNNYNNNSNNGSGNTSNFQSTSQSRTSTPNHSPSHSSSHIQSSRSTSNLAAATSSSSTSTTTNGLKLKKEKKINKKQEIRFKIAISGGSLIKILHQGLLPRQELIEWDKWDIYFADERLVPFDSPDSNYGQAKREIFDHIKGDKFPKIYHIDESLINDPQECAYEYEKQLVLSFAKKDSVKLPMFDLLLLGCAPDGHIASLFPNFGEQLREKFAWCMSVTDAPSGPKDRITLSIPVICHSARVTFVVEGLTKAPIIKTIIERPEKGLPSSIVNESAAGKVAWFVDDDALNDLYDIVKKKYKFLTITDNEN</sequence>
<dbReference type="FunFam" id="3.40.50.1360:FF:000017">
    <property type="entry name" value="6-phosphogluconolactonase-like protein"/>
    <property type="match status" value="1"/>
</dbReference>
<dbReference type="PANTHER" id="PTHR11054">
    <property type="entry name" value="6-PHOSPHOGLUCONOLACTONASE"/>
    <property type="match status" value="1"/>
</dbReference>
<dbReference type="InterPro" id="IPR006148">
    <property type="entry name" value="Glc/Gal-6P_isomerase"/>
</dbReference>
<keyword evidence="4" id="KW-0597">Phosphoprotein</keyword>
<dbReference type="InterPro" id="IPR039104">
    <property type="entry name" value="6PGL"/>
</dbReference>
<dbReference type="EMBL" id="CANTUO010000003">
    <property type="protein sequence ID" value="CAI5758722.1"/>
    <property type="molecule type" value="Genomic_DNA"/>
</dbReference>
<evidence type="ECO:0000256" key="6">
    <source>
        <dbReference type="SAM" id="MobiDB-lite"/>
    </source>
</evidence>
<dbReference type="InterPro" id="IPR005900">
    <property type="entry name" value="6-phosphogluconolactonase_DevB"/>
</dbReference>
<evidence type="ECO:0000256" key="2">
    <source>
        <dbReference type="ARBA" id="ARBA00010662"/>
    </source>
</evidence>
<evidence type="ECO:0000256" key="1">
    <source>
        <dbReference type="ARBA" id="ARBA00004496"/>
    </source>
</evidence>
<dbReference type="GO" id="GO:0017057">
    <property type="term" value="F:6-phosphogluconolactonase activity"/>
    <property type="evidence" value="ECO:0007669"/>
    <property type="project" value="InterPro"/>
</dbReference>
<evidence type="ECO:0000256" key="3">
    <source>
        <dbReference type="ARBA" id="ARBA00022490"/>
    </source>
</evidence>
<evidence type="ECO:0000256" key="5">
    <source>
        <dbReference type="ARBA" id="ARBA00054376"/>
    </source>
</evidence>
<comment type="caution">
    <text evidence="8">The sequence shown here is derived from an EMBL/GenBank/DDBJ whole genome shotgun (WGS) entry which is preliminary data.</text>
</comment>
<feature type="domain" description="Glucosamine/galactosamine-6-phosphate isomerase" evidence="7">
    <location>
        <begin position="151"/>
        <end position="357"/>
    </location>
</feature>
<dbReference type="AlphaFoldDB" id="A0A9W4TXJ6"/>
<feature type="compositionally biased region" description="Low complexity" evidence="6">
    <location>
        <begin position="67"/>
        <end position="137"/>
    </location>
</feature>
<dbReference type="NCBIfam" id="TIGR01198">
    <property type="entry name" value="pgl"/>
    <property type="match status" value="1"/>
</dbReference>
<dbReference type="GO" id="GO:0006409">
    <property type="term" value="P:tRNA export from nucleus"/>
    <property type="evidence" value="ECO:0007669"/>
    <property type="project" value="UniProtKB-ARBA"/>
</dbReference>
<accession>A0A9W4TXJ6</accession>
<protein>
    <recommendedName>
        <fullName evidence="7">Glucosamine/galactosamine-6-phosphate isomerase domain-containing protein</fullName>
    </recommendedName>
</protein>
<name>A0A9W4TXJ6_9ASCO</name>
<gene>
    <name evidence="8" type="ORF">CANVERA_P3234</name>
</gene>
<comment type="similarity">
    <text evidence="2">Belongs to the glucosamine/galactosamine-6-phosphate isomerase family. 6-phosphogluconolactonase subfamily.</text>
</comment>
<dbReference type="Pfam" id="PF01182">
    <property type="entry name" value="Glucosamine_iso"/>
    <property type="match status" value="1"/>
</dbReference>
<evidence type="ECO:0000313" key="9">
    <source>
        <dbReference type="Proteomes" id="UP001152885"/>
    </source>
</evidence>
<proteinExistence type="inferred from homology"/>